<keyword evidence="2 5" id="KW-0812">Transmembrane</keyword>
<dbReference type="Proteomes" id="UP000482960">
    <property type="component" value="Unassembled WGS sequence"/>
</dbReference>
<evidence type="ECO:0000313" key="6">
    <source>
        <dbReference type="EMBL" id="GFJ95188.1"/>
    </source>
</evidence>
<comment type="caution">
    <text evidence="6">The sequence shown here is derived from an EMBL/GenBank/DDBJ whole genome shotgun (WGS) entry which is preliminary data.</text>
</comment>
<evidence type="ECO:0008006" key="8">
    <source>
        <dbReference type="Google" id="ProtNLM"/>
    </source>
</evidence>
<keyword evidence="7" id="KW-1185">Reference proteome</keyword>
<comment type="subcellular location">
    <subcellularLocation>
        <location evidence="1">Membrane</location>
        <topology evidence="1">Multi-pass membrane protein</topology>
    </subcellularLocation>
</comment>
<feature type="transmembrane region" description="Helical" evidence="5">
    <location>
        <begin position="115"/>
        <end position="134"/>
    </location>
</feature>
<reference evidence="6 7" key="1">
    <citation type="submission" date="2020-03" db="EMBL/GenBank/DDBJ databases">
        <title>Whole genome shotgun sequence of Phytohabitans rumicis NBRC 108638.</title>
        <authorList>
            <person name="Komaki H."/>
            <person name="Tamura T."/>
        </authorList>
    </citation>
    <scope>NUCLEOTIDE SEQUENCE [LARGE SCALE GENOMIC DNA]</scope>
    <source>
        <strain evidence="6 7">NBRC 108638</strain>
    </source>
</reference>
<dbReference type="GO" id="GO:0016020">
    <property type="term" value="C:membrane"/>
    <property type="evidence" value="ECO:0007669"/>
    <property type="project" value="UniProtKB-SubCell"/>
</dbReference>
<dbReference type="Pfam" id="PF04193">
    <property type="entry name" value="PQ-loop"/>
    <property type="match status" value="1"/>
</dbReference>
<feature type="transmembrane region" description="Helical" evidence="5">
    <location>
        <begin position="169"/>
        <end position="188"/>
    </location>
</feature>
<keyword evidence="3 5" id="KW-1133">Transmembrane helix</keyword>
<dbReference type="RefSeq" id="WP_173082672.1">
    <property type="nucleotide sequence ID" value="NZ_BAABJB010000067.1"/>
</dbReference>
<feature type="transmembrane region" description="Helical" evidence="5">
    <location>
        <begin position="89"/>
        <end position="109"/>
    </location>
</feature>
<reference evidence="6 7" key="2">
    <citation type="submission" date="2020-03" db="EMBL/GenBank/DDBJ databases">
        <authorList>
            <person name="Ichikawa N."/>
            <person name="Kimura A."/>
            <person name="Kitahashi Y."/>
            <person name="Uohara A."/>
        </authorList>
    </citation>
    <scope>NUCLEOTIDE SEQUENCE [LARGE SCALE GENOMIC DNA]</scope>
    <source>
        <strain evidence="6 7">NBRC 108638</strain>
    </source>
</reference>
<organism evidence="6 7">
    <name type="scientific">Phytohabitans rumicis</name>
    <dbReference type="NCBI Taxonomy" id="1076125"/>
    <lineage>
        <taxon>Bacteria</taxon>
        <taxon>Bacillati</taxon>
        <taxon>Actinomycetota</taxon>
        <taxon>Actinomycetes</taxon>
        <taxon>Micromonosporales</taxon>
        <taxon>Micromonosporaceae</taxon>
    </lineage>
</organism>
<evidence type="ECO:0000256" key="3">
    <source>
        <dbReference type="ARBA" id="ARBA00022989"/>
    </source>
</evidence>
<evidence type="ECO:0000256" key="1">
    <source>
        <dbReference type="ARBA" id="ARBA00004141"/>
    </source>
</evidence>
<proteinExistence type="predicted"/>
<dbReference type="Gene3D" id="1.20.1280.290">
    <property type="match status" value="2"/>
</dbReference>
<accession>A0A6V8LJY7</accession>
<dbReference type="InterPro" id="IPR006603">
    <property type="entry name" value="PQ-loop_rpt"/>
</dbReference>
<feature type="transmembrane region" description="Helical" evidence="5">
    <location>
        <begin position="60"/>
        <end position="82"/>
    </location>
</feature>
<evidence type="ECO:0000256" key="4">
    <source>
        <dbReference type="ARBA" id="ARBA00023136"/>
    </source>
</evidence>
<name>A0A6V8LJY7_9ACTN</name>
<keyword evidence="4 5" id="KW-0472">Membrane</keyword>
<sequence length="222" mass="23691">MEQLLAYLPIVAAAFGIPQYLPQIIKLRSTGDTAGVSWSWATLTSVNNAAWLGYFVLSGYWAAMLPSSAAALLAGAIAVTLARRGSATWPAAAVICGWAVLLVGAYAAFGRAGLGALLTAASIVQVTPSLWTAYRTTHPTGLAYGTWLLILGELSCWLTYGFYRSDPRLIVLGVTGVTAAVLMLTRIWRTRESRLRSMIGTREARRRADACQPADRVPADGA</sequence>
<feature type="transmembrane region" description="Helical" evidence="5">
    <location>
        <begin position="141"/>
        <end position="163"/>
    </location>
</feature>
<gene>
    <name evidence="6" type="ORF">Prum_088300</name>
</gene>
<protein>
    <recommendedName>
        <fullName evidence="8">PQ loop repeat protein</fullName>
    </recommendedName>
</protein>
<evidence type="ECO:0000256" key="5">
    <source>
        <dbReference type="SAM" id="Phobius"/>
    </source>
</evidence>
<dbReference type="EMBL" id="BLPG01000001">
    <property type="protein sequence ID" value="GFJ95188.1"/>
    <property type="molecule type" value="Genomic_DNA"/>
</dbReference>
<evidence type="ECO:0000256" key="2">
    <source>
        <dbReference type="ARBA" id="ARBA00022692"/>
    </source>
</evidence>
<dbReference type="AlphaFoldDB" id="A0A6V8LJY7"/>
<evidence type="ECO:0000313" key="7">
    <source>
        <dbReference type="Proteomes" id="UP000482960"/>
    </source>
</evidence>